<dbReference type="RefSeq" id="XP_004343213.2">
    <property type="nucleotide sequence ID" value="XM_004343163.2"/>
</dbReference>
<proteinExistence type="predicted"/>
<keyword evidence="1" id="KW-0472">Membrane</keyword>
<gene>
    <name evidence="2" type="ORF">CAOG_007354</name>
</gene>
<dbReference type="GO" id="GO:0055088">
    <property type="term" value="P:lipid homeostasis"/>
    <property type="evidence" value="ECO:0007669"/>
    <property type="project" value="InterPro"/>
</dbReference>
<feature type="transmembrane region" description="Helical" evidence="1">
    <location>
        <begin position="12"/>
        <end position="35"/>
    </location>
</feature>
<dbReference type="InParanoid" id="A0A0D2W030"/>
<dbReference type="PhylomeDB" id="A0A0D2W030"/>
<protein>
    <submittedName>
        <fullName evidence="2">Uncharacterized protein</fullName>
    </submittedName>
</protein>
<dbReference type="InterPro" id="IPR039960">
    <property type="entry name" value="MCP1"/>
</dbReference>
<dbReference type="EMBL" id="KE346374">
    <property type="protein sequence ID" value="KJE97507.1"/>
    <property type="molecule type" value="Genomic_DNA"/>
</dbReference>
<evidence type="ECO:0000313" key="3">
    <source>
        <dbReference type="Proteomes" id="UP000008743"/>
    </source>
</evidence>
<organism evidence="2 3">
    <name type="scientific">Capsaspora owczarzaki (strain ATCC 30864)</name>
    <dbReference type="NCBI Taxonomy" id="595528"/>
    <lineage>
        <taxon>Eukaryota</taxon>
        <taxon>Filasterea</taxon>
        <taxon>Capsaspora</taxon>
    </lineage>
</organism>
<feature type="transmembrane region" description="Helical" evidence="1">
    <location>
        <begin position="55"/>
        <end position="74"/>
    </location>
</feature>
<dbReference type="PANTHER" id="PTHR38409">
    <property type="entry name" value="MDM10-COMPLEMENTING PROTEIN 1"/>
    <property type="match status" value="1"/>
</dbReference>
<name>A0A0D2W030_CAPO3</name>
<dbReference type="AlphaFoldDB" id="A0A0D2W030"/>
<sequence length="223" mass="24060">MSITDALLKKVQAASGLGFGSFLVLHLCNTLSGHISPAVYDSVQSVLRCYYQNPAVELVMVFGSLSIHVGASLWRMQKRVAADAVLAQSLKHELSTADVSATSAPDPKAVRAAAAGPDTMTLSLVRKLHRLSGLALLPLISVHVMATRLSPIVSGVVPDMTIVTGSSVWKAFVPLGALLVSSVLAMTGYYWHIATPRVYTDYVQLHEVYMQYVPDVVRKHLPH</sequence>
<reference evidence="3" key="1">
    <citation type="submission" date="2011-02" db="EMBL/GenBank/DDBJ databases">
        <title>The Genome Sequence of Capsaspora owczarzaki ATCC 30864.</title>
        <authorList>
            <person name="Russ C."/>
            <person name="Cuomo C."/>
            <person name="Burger G."/>
            <person name="Gray M.W."/>
            <person name="Holland P.W.H."/>
            <person name="King N."/>
            <person name="Lang F.B.F."/>
            <person name="Roger A.J."/>
            <person name="Ruiz-Trillo I."/>
            <person name="Young S.K."/>
            <person name="Zeng Q."/>
            <person name="Gargeya S."/>
            <person name="Alvarado L."/>
            <person name="Berlin A."/>
            <person name="Chapman S.B."/>
            <person name="Chen Z."/>
            <person name="Freedman E."/>
            <person name="Gellesch M."/>
            <person name="Goldberg J."/>
            <person name="Griggs A."/>
            <person name="Gujja S."/>
            <person name="Heilman E."/>
            <person name="Heiman D."/>
            <person name="Howarth C."/>
            <person name="Mehta T."/>
            <person name="Neiman D."/>
            <person name="Pearson M."/>
            <person name="Roberts A."/>
            <person name="Saif S."/>
            <person name="Shea T."/>
            <person name="Shenoy N."/>
            <person name="Sisk P."/>
            <person name="Stolte C."/>
            <person name="Sykes S."/>
            <person name="White J."/>
            <person name="Yandava C."/>
            <person name="Haas B."/>
            <person name="Nusbaum C."/>
            <person name="Birren B."/>
        </authorList>
    </citation>
    <scope>NUCLEOTIDE SEQUENCE</scope>
    <source>
        <strain evidence="3">ATCC 30864</strain>
    </source>
</reference>
<keyword evidence="1" id="KW-1133">Transmembrane helix</keyword>
<evidence type="ECO:0000313" key="2">
    <source>
        <dbReference type="EMBL" id="KJE97507.1"/>
    </source>
</evidence>
<dbReference type="SUPFAM" id="SSF81343">
    <property type="entry name" value="Fumarate reductase respiratory complex transmembrane subunits"/>
    <property type="match status" value="1"/>
</dbReference>
<feature type="transmembrane region" description="Helical" evidence="1">
    <location>
        <begin position="131"/>
        <end position="151"/>
    </location>
</feature>
<feature type="transmembrane region" description="Helical" evidence="1">
    <location>
        <begin position="171"/>
        <end position="191"/>
    </location>
</feature>
<dbReference type="GO" id="GO:0016020">
    <property type="term" value="C:membrane"/>
    <property type="evidence" value="ECO:0007669"/>
    <property type="project" value="InterPro"/>
</dbReference>
<dbReference type="InterPro" id="IPR034804">
    <property type="entry name" value="SQR/QFR_C/D"/>
</dbReference>
<keyword evidence="1" id="KW-0812">Transmembrane</keyword>
<dbReference type="PANTHER" id="PTHR38409:SF1">
    <property type="entry name" value="MITOCHONDRIAL ADAPTER PROTEIN MCP1"/>
    <property type="match status" value="1"/>
</dbReference>
<accession>A0A0D2W030</accession>
<dbReference type="Gene3D" id="1.20.1300.10">
    <property type="entry name" value="Fumarate reductase/succinate dehydrogenase, transmembrane subunit"/>
    <property type="match status" value="1"/>
</dbReference>
<dbReference type="OrthoDB" id="10259513at2759"/>
<dbReference type="Proteomes" id="UP000008743">
    <property type="component" value="Unassembled WGS sequence"/>
</dbReference>
<evidence type="ECO:0000256" key="1">
    <source>
        <dbReference type="SAM" id="Phobius"/>
    </source>
</evidence>
<keyword evidence="3" id="KW-1185">Reference proteome</keyword>